<dbReference type="InterPro" id="IPR000357">
    <property type="entry name" value="HEAT"/>
</dbReference>
<dbReference type="GO" id="GO:0016491">
    <property type="term" value="F:oxidoreductase activity"/>
    <property type="evidence" value="ECO:0007669"/>
    <property type="project" value="TreeGrafter"/>
</dbReference>
<protein>
    <recommendedName>
        <fullName evidence="3">HEAT repeat domain-containing protein</fullName>
    </recommendedName>
</protein>
<evidence type="ECO:0000256" key="1">
    <source>
        <dbReference type="ARBA" id="ARBA00022737"/>
    </source>
</evidence>
<dbReference type="SMART" id="SM00567">
    <property type="entry name" value="EZ_HEAT"/>
    <property type="match status" value="5"/>
</dbReference>
<sequence length="349" mass="37962">MRTSLLVWALAGAVVAAAVAAPLYLAAAIRRRARREARARAHDLAYVIGAFLRREAPRAVLRRAVAGVDADTVWRTLDAIAPRARGRRALGAALDRWPGLSEERHALRGDDTPRRAVAAHRLGLLASRRARKALRRALKHAPEPVAAAAALALARAGDAWALRQVLDRPQRLAHRSPRARFALLRAFGPRALPAIHDALERDAVDPQLARAALETLGAAGYTPATASIERRLHDPEPELRVAAARALGRLGAGAHVISLRRALQDPHWPVRAQAARALGRLRAAHCEDALADCLSDPAWWVRRHAAYALAELGEPGWRALQEIARVSPDPYARDMAAEVIEGGWRRDSA</sequence>
<gene>
    <name evidence="2" type="ORF">ENR23_08485</name>
</gene>
<evidence type="ECO:0000313" key="2">
    <source>
        <dbReference type="EMBL" id="HGZ43447.1"/>
    </source>
</evidence>
<dbReference type="PANTHER" id="PTHR12697">
    <property type="entry name" value="PBS LYASE HEAT-LIKE PROTEIN"/>
    <property type="match status" value="1"/>
</dbReference>
<dbReference type="Pfam" id="PF02985">
    <property type="entry name" value="HEAT"/>
    <property type="match status" value="1"/>
</dbReference>
<keyword evidence="1" id="KW-0677">Repeat</keyword>
<reference evidence="2" key="1">
    <citation type="journal article" date="2020" name="mSystems">
        <title>Genome- and Community-Level Interaction Insights into Carbon Utilization and Element Cycling Functions of Hydrothermarchaeota in Hydrothermal Sediment.</title>
        <authorList>
            <person name="Zhou Z."/>
            <person name="Liu Y."/>
            <person name="Xu W."/>
            <person name="Pan J."/>
            <person name="Luo Z.H."/>
            <person name="Li M."/>
        </authorList>
    </citation>
    <scope>NUCLEOTIDE SEQUENCE [LARGE SCALE GENOMIC DNA]</scope>
    <source>
        <strain evidence="2">SpSt-381</strain>
    </source>
</reference>
<comment type="caution">
    <text evidence="2">The sequence shown here is derived from an EMBL/GenBank/DDBJ whole genome shotgun (WGS) entry which is preliminary data.</text>
</comment>
<dbReference type="PANTHER" id="PTHR12697:SF5">
    <property type="entry name" value="DEOXYHYPUSINE HYDROXYLASE"/>
    <property type="match status" value="1"/>
</dbReference>
<organism evidence="2">
    <name type="scientific">Eiseniibacteriota bacterium</name>
    <dbReference type="NCBI Taxonomy" id="2212470"/>
    <lineage>
        <taxon>Bacteria</taxon>
        <taxon>Candidatus Eiseniibacteriota</taxon>
    </lineage>
</organism>
<dbReference type="AlphaFoldDB" id="A0A832MK44"/>
<dbReference type="Pfam" id="PF13646">
    <property type="entry name" value="HEAT_2"/>
    <property type="match status" value="1"/>
</dbReference>
<proteinExistence type="predicted"/>
<dbReference type="EMBL" id="DSQF01000018">
    <property type="protein sequence ID" value="HGZ43447.1"/>
    <property type="molecule type" value="Genomic_DNA"/>
</dbReference>
<dbReference type="InterPro" id="IPR016024">
    <property type="entry name" value="ARM-type_fold"/>
</dbReference>
<dbReference type="InterPro" id="IPR004155">
    <property type="entry name" value="PBS_lyase_HEAT"/>
</dbReference>
<dbReference type="Gene3D" id="1.25.10.10">
    <property type="entry name" value="Leucine-rich Repeat Variant"/>
    <property type="match status" value="2"/>
</dbReference>
<name>A0A832MK44_UNCEI</name>
<dbReference type="InterPro" id="IPR011989">
    <property type="entry name" value="ARM-like"/>
</dbReference>
<accession>A0A832MK44</accession>
<dbReference type="SUPFAM" id="SSF48371">
    <property type="entry name" value="ARM repeat"/>
    <property type="match status" value="1"/>
</dbReference>
<evidence type="ECO:0008006" key="3">
    <source>
        <dbReference type="Google" id="ProtNLM"/>
    </source>
</evidence>